<keyword evidence="3 7" id="KW-0256">Endoplasmic reticulum</keyword>
<keyword evidence="9" id="KW-1185">Reference proteome</keyword>
<dbReference type="PANTHER" id="PTHR23249">
    <property type="entry name" value="TRAFFICKING PROTEIN PARTICLE COMPLEX SUBUNIT"/>
    <property type="match status" value="1"/>
</dbReference>
<evidence type="ECO:0000256" key="4">
    <source>
        <dbReference type="ARBA" id="ARBA00022892"/>
    </source>
</evidence>
<dbReference type="SUPFAM" id="SSF64356">
    <property type="entry name" value="SNARE-like"/>
    <property type="match status" value="1"/>
</dbReference>
<evidence type="ECO:0000256" key="1">
    <source>
        <dbReference type="ARBA" id="ARBA00004555"/>
    </source>
</evidence>
<comment type="caution">
    <text evidence="8">The sequence shown here is derived from an EMBL/GenBank/DDBJ whole genome shotgun (WGS) entry which is preliminary data.</text>
</comment>
<keyword evidence="2 7" id="KW-0813">Transport</keyword>
<protein>
    <recommendedName>
        <fullName evidence="7">Trafficking protein particle complex subunit</fullName>
    </recommendedName>
</protein>
<evidence type="ECO:0000256" key="2">
    <source>
        <dbReference type="ARBA" id="ARBA00022448"/>
    </source>
</evidence>
<comment type="subunit">
    <text evidence="7">Part of the multisubunit transport protein particle (TRAPP) complex.</text>
</comment>
<evidence type="ECO:0000256" key="6">
    <source>
        <dbReference type="ARBA" id="ARBA00038179"/>
    </source>
</evidence>
<sequence length="136" mass="15456">MVSIYTLYVVNKSGGLIYSRDFTSVAKVDLNDALRLASIWHSMHAISSQLSPVPGCTGVELLEADTFTLHCFQTLTGTKFLLVVEPNTPYVPALLQRIYEVYSDYVLKNPFYEVEQVIKCELFDEHLELAVRRHNV</sequence>
<dbReference type="PANTHER" id="PTHR23249:SF15">
    <property type="entry name" value="TRAFFICKING PROTEIN PARTICLE COMPLEX SUBUNIT 4"/>
    <property type="match status" value="1"/>
</dbReference>
<keyword evidence="5 7" id="KW-0333">Golgi apparatus</keyword>
<dbReference type="InterPro" id="IPR011012">
    <property type="entry name" value="Longin-like_dom_sf"/>
</dbReference>
<evidence type="ECO:0000256" key="7">
    <source>
        <dbReference type="RuleBase" id="RU366065"/>
    </source>
</evidence>
<evidence type="ECO:0000256" key="5">
    <source>
        <dbReference type="ARBA" id="ARBA00023034"/>
    </source>
</evidence>
<dbReference type="Proteomes" id="UP000815325">
    <property type="component" value="Unassembled WGS sequence"/>
</dbReference>
<dbReference type="EMBL" id="MU069651">
    <property type="protein sequence ID" value="KAF5836619.1"/>
    <property type="molecule type" value="Genomic_DNA"/>
</dbReference>
<accession>A0ABQ7GPT3</accession>
<evidence type="ECO:0000256" key="3">
    <source>
        <dbReference type="ARBA" id="ARBA00022824"/>
    </source>
</evidence>
<dbReference type="SMART" id="SM01399">
    <property type="entry name" value="Sybindin"/>
    <property type="match status" value="1"/>
</dbReference>
<comment type="similarity">
    <text evidence="6">Belongs to the TRAPP small subunits family. TRAPPC4 subfamily.</text>
</comment>
<dbReference type="InterPro" id="IPR007233">
    <property type="entry name" value="TRAPPC"/>
</dbReference>
<dbReference type="CDD" id="cd14856">
    <property type="entry name" value="TRAPPC4_synbindin"/>
    <property type="match status" value="1"/>
</dbReference>
<reference evidence="8" key="1">
    <citation type="submission" date="2017-08" db="EMBL/GenBank/DDBJ databases">
        <authorList>
            <person name="Polle J.E."/>
            <person name="Barry K."/>
            <person name="Cushman J."/>
            <person name="Schmutz J."/>
            <person name="Tran D."/>
            <person name="Hathwaick L.T."/>
            <person name="Yim W.C."/>
            <person name="Jenkins J."/>
            <person name="Mckie-Krisberg Z.M."/>
            <person name="Prochnik S."/>
            <person name="Lindquist E."/>
            <person name="Dockter R.B."/>
            <person name="Adam C."/>
            <person name="Molina H."/>
            <person name="Bunkerborg J."/>
            <person name="Jin E."/>
            <person name="Buchheim M."/>
            <person name="Magnuson J."/>
        </authorList>
    </citation>
    <scope>NUCLEOTIDE SEQUENCE</scope>
    <source>
        <strain evidence="8">CCAP 19/18</strain>
    </source>
</reference>
<proteinExistence type="inferred from homology"/>
<keyword evidence="4 7" id="KW-0931">ER-Golgi transport</keyword>
<name>A0ABQ7GPT3_DUNSA</name>
<evidence type="ECO:0000313" key="8">
    <source>
        <dbReference type="EMBL" id="KAF5836619.1"/>
    </source>
</evidence>
<gene>
    <name evidence="8" type="ORF">DUNSADRAFT_5652</name>
</gene>
<dbReference type="Pfam" id="PF04099">
    <property type="entry name" value="Sybindin"/>
    <property type="match status" value="1"/>
</dbReference>
<dbReference type="Gene3D" id="3.30.450.70">
    <property type="match status" value="1"/>
</dbReference>
<comment type="subcellular location">
    <subcellularLocation>
        <location evidence="7">Endoplasmic reticulum</location>
    </subcellularLocation>
    <subcellularLocation>
        <location evidence="7">Golgi apparatus</location>
        <location evidence="7">cis-Golgi network</location>
    </subcellularLocation>
    <subcellularLocation>
        <location evidence="1">Golgi apparatus</location>
    </subcellularLocation>
</comment>
<organism evidence="8 9">
    <name type="scientific">Dunaliella salina</name>
    <name type="common">Green alga</name>
    <name type="synonym">Protococcus salinus</name>
    <dbReference type="NCBI Taxonomy" id="3046"/>
    <lineage>
        <taxon>Eukaryota</taxon>
        <taxon>Viridiplantae</taxon>
        <taxon>Chlorophyta</taxon>
        <taxon>core chlorophytes</taxon>
        <taxon>Chlorophyceae</taxon>
        <taxon>CS clade</taxon>
        <taxon>Chlamydomonadales</taxon>
        <taxon>Dunaliellaceae</taxon>
        <taxon>Dunaliella</taxon>
    </lineage>
</organism>
<evidence type="ECO:0000313" key="9">
    <source>
        <dbReference type="Proteomes" id="UP000815325"/>
    </source>
</evidence>